<keyword evidence="7" id="KW-1185">Reference proteome</keyword>
<dbReference type="InterPro" id="IPR027417">
    <property type="entry name" value="P-loop_NTPase"/>
</dbReference>
<dbReference type="AlphaFoldDB" id="A0A0S2KL00"/>
<dbReference type="GO" id="GO:0009360">
    <property type="term" value="C:DNA polymerase III complex"/>
    <property type="evidence" value="ECO:0007669"/>
    <property type="project" value="InterPro"/>
</dbReference>
<evidence type="ECO:0000256" key="4">
    <source>
        <dbReference type="ARBA" id="ARBA00022932"/>
    </source>
</evidence>
<dbReference type="Gene3D" id="1.20.272.10">
    <property type="match status" value="1"/>
</dbReference>
<dbReference type="SUPFAM" id="SSF52540">
    <property type="entry name" value="P-loop containing nucleoside triphosphate hydrolases"/>
    <property type="match status" value="1"/>
</dbReference>
<keyword evidence="4" id="KW-0239">DNA-directed DNA polymerase</keyword>
<gene>
    <name evidence="6" type="ORF">AS203_07650</name>
</gene>
<dbReference type="OrthoDB" id="1172326at2"/>
<protein>
    <submittedName>
        <fullName evidence="6">DNA polymerase III subunit delta</fullName>
    </submittedName>
</protein>
<dbReference type="GO" id="GO:0006261">
    <property type="term" value="P:DNA-templated DNA replication"/>
    <property type="evidence" value="ECO:0007669"/>
    <property type="project" value="TreeGrafter"/>
</dbReference>
<evidence type="ECO:0000256" key="3">
    <source>
        <dbReference type="ARBA" id="ARBA00022705"/>
    </source>
</evidence>
<organism evidence="6 7">
    <name type="scientific">Hoylesella enoeca</name>
    <dbReference type="NCBI Taxonomy" id="76123"/>
    <lineage>
        <taxon>Bacteria</taxon>
        <taxon>Pseudomonadati</taxon>
        <taxon>Bacteroidota</taxon>
        <taxon>Bacteroidia</taxon>
        <taxon>Bacteroidales</taxon>
        <taxon>Prevotellaceae</taxon>
        <taxon>Hoylesella</taxon>
    </lineage>
</organism>
<dbReference type="Proteomes" id="UP000056252">
    <property type="component" value="Chromosome"/>
</dbReference>
<accession>A0A0S2KL00</accession>
<dbReference type="PANTHER" id="PTHR34388:SF1">
    <property type="entry name" value="DNA POLYMERASE III SUBUNIT DELTA"/>
    <property type="match status" value="1"/>
</dbReference>
<proteinExistence type="predicted"/>
<dbReference type="GO" id="GO:0003887">
    <property type="term" value="F:DNA-directed DNA polymerase activity"/>
    <property type="evidence" value="ECO:0007669"/>
    <property type="project" value="UniProtKB-KW"/>
</dbReference>
<dbReference type="Pfam" id="PF06144">
    <property type="entry name" value="DNA_pol3_delta"/>
    <property type="match status" value="1"/>
</dbReference>
<evidence type="ECO:0000259" key="5">
    <source>
        <dbReference type="Pfam" id="PF06144"/>
    </source>
</evidence>
<dbReference type="EMBL" id="CP013195">
    <property type="protein sequence ID" value="ALO48967.1"/>
    <property type="molecule type" value="Genomic_DNA"/>
</dbReference>
<dbReference type="InterPro" id="IPR005790">
    <property type="entry name" value="DNA_polIII_delta"/>
</dbReference>
<dbReference type="RefSeq" id="WP_025066256.1">
    <property type="nucleotide sequence ID" value="NZ_CP013195.1"/>
</dbReference>
<name>A0A0S2KL00_9BACT</name>
<dbReference type="InterPro" id="IPR010372">
    <property type="entry name" value="DNA_pol3_delta_N"/>
</dbReference>
<keyword evidence="2" id="KW-0548">Nucleotidyltransferase</keyword>
<dbReference type="STRING" id="76123.AS203_07650"/>
<dbReference type="Gene3D" id="3.40.50.300">
    <property type="entry name" value="P-loop containing nucleotide triphosphate hydrolases"/>
    <property type="match status" value="1"/>
</dbReference>
<dbReference type="PANTHER" id="PTHR34388">
    <property type="entry name" value="DNA POLYMERASE III SUBUNIT DELTA"/>
    <property type="match status" value="1"/>
</dbReference>
<dbReference type="NCBIfam" id="TIGR01128">
    <property type="entry name" value="holA"/>
    <property type="match status" value="1"/>
</dbReference>
<dbReference type="eggNOG" id="COG1466">
    <property type="taxonomic scope" value="Bacteria"/>
</dbReference>
<keyword evidence="3" id="KW-0235">DNA replication</keyword>
<dbReference type="KEGG" id="peo:AS203_07650"/>
<dbReference type="Gene3D" id="1.10.8.60">
    <property type="match status" value="1"/>
</dbReference>
<sequence>MADKKTAVGFDQIMRDLKAHHFAQIYILMGDEAYYIDKIADFIAENVLQPEERDFNQSIVFGADTTAVQVVDLAKGYPMMAEHRVVIVKEAQAMRGFEAIEKYLDAPVKSTVLVLCYKNGTIDRRKKLIPKAETVGVVFESKKKRDYELPGFITGYLKIQGATIDNKSAVMIADHIGADLSRLTSELDKVMISLPQKDKRVTPEIVEQQIGVSKDFNAFEFRDAIVNRNIFKANQIMKYLDKNPKSGSLFSFLPLLFNYFQNLMIAYYAPNRNDERAVAQYLDLRSVWSVKDYMTGMRNYSGMKTMQIIGKIREVDAKSKGLDNPNTSLGELMKELVFFILH</sequence>
<evidence type="ECO:0000313" key="7">
    <source>
        <dbReference type="Proteomes" id="UP000056252"/>
    </source>
</evidence>
<evidence type="ECO:0000256" key="2">
    <source>
        <dbReference type="ARBA" id="ARBA00022695"/>
    </source>
</evidence>
<keyword evidence="1" id="KW-0808">Transferase</keyword>
<evidence type="ECO:0000313" key="6">
    <source>
        <dbReference type="EMBL" id="ALO48967.1"/>
    </source>
</evidence>
<evidence type="ECO:0000256" key="1">
    <source>
        <dbReference type="ARBA" id="ARBA00022679"/>
    </source>
</evidence>
<feature type="domain" description="DNA polymerase III delta N-terminal" evidence="5">
    <location>
        <begin position="26"/>
        <end position="139"/>
    </location>
</feature>
<dbReference type="GO" id="GO:0003677">
    <property type="term" value="F:DNA binding"/>
    <property type="evidence" value="ECO:0007669"/>
    <property type="project" value="InterPro"/>
</dbReference>
<reference evidence="7" key="1">
    <citation type="submission" date="2015-11" db="EMBL/GenBank/DDBJ databases">
        <authorList>
            <person name="Holder M.E."/>
            <person name="Ajami N.J."/>
            <person name="Petrosino J.F."/>
        </authorList>
    </citation>
    <scope>NUCLEOTIDE SEQUENCE [LARGE SCALE GENOMIC DNA]</scope>
    <source>
        <strain evidence="7">F0113</strain>
    </source>
</reference>